<dbReference type="EMBL" id="MGLG01000005">
    <property type="protein sequence ID" value="OGN41621.1"/>
    <property type="molecule type" value="Genomic_DNA"/>
</dbReference>
<sequence>MRNLEFAEGEKYHIFNRGVDKRTIFHDQNDLDRFFKSMQEFNVVEPIGSIYENRFNKENQLGHSVSKLVDFICYCLNPNHFHFILEQVTEKGIEKFMHRLLGYSKYYNHKYKRSGALFEGSFKAVHIESNEQLLHTSVYVNLNDKVHGLGHGVSKSSWNEYAGLEKKEICKKEIILEQFKNFTDYKEFSQTSLEWIKENKEVAKFLIE</sequence>
<dbReference type="SMART" id="SM01321">
    <property type="entry name" value="Y1_Tnp"/>
    <property type="match status" value="1"/>
</dbReference>
<protein>
    <recommendedName>
        <fullName evidence="1">Transposase IS200-like domain-containing protein</fullName>
    </recommendedName>
</protein>
<proteinExistence type="predicted"/>
<name>A0A1F8HVN9_9BACT</name>
<dbReference type="PANTHER" id="PTHR34322">
    <property type="entry name" value="TRANSPOSASE, Y1_TNP DOMAIN-CONTAINING"/>
    <property type="match status" value="1"/>
</dbReference>
<organism evidence="2 3">
    <name type="scientific">Candidatus Yanofskybacteria bacterium RIFOXYD1_FULL_42_10</name>
    <dbReference type="NCBI Taxonomy" id="1802718"/>
    <lineage>
        <taxon>Bacteria</taxon>
        <taxon>Candidatus Yanofskyibacteriota</taxon>
    </lineage>
</organism>
<dbReference type="GO" id="GO:0004803">
    <property type="term" value="F:transposase activity"/>
    <property type="evidence" value="ECO:0007669"/>
    <property type="project" value="InterPro"/>
</dbReference>
<reference evidence="2 3" key="1">
    <citation type="journal article" date="2016" name="Nat. Commun.">
        <title>Thousands of microbial genomes shed light on interconnected biogeochemical processes in an aquifer system.</title>
        <authorList>
            <person name="Anantharaman K."/>
            <person name="Brown C.T."/>
            <person name="Hug L.A."/>
            <person name="Sharon I."/>
            <person name="Castelle C.J."/>
            <person name="Probst A.J."/>
            <person name="Thomas B.C."/>
            <person name="Singh A."/>
            <person name="Wilkins M.J."/>
            <person name="Karaoz U."/>
            <person name="Brodie E.L."/>
            <person name="Williams K.H."/>
            <person name="Hubbard S.S."/>
            <person name="Banfield J.F."/>
        </authorList>
    </citation>
    <scope>NUCLEOTIDE SEQUENCE [LARGE SCALE GENOMIC DNA]</scope>
</reference>
<evidence type="ECO:0000313" key="2">
    <source>
        <dbReference type="EMBL" id="OGN41621.1"/>
    </source>
</evidence>
<evidence type="ECO:0000313" key="3">
    <source>
        <dbReference type="Proteomes" id="UP000178043"/>
    </source>
</evidence>
<dbReference type="InterPro" id="IPR036515">
    <property type="entry name" value="Transposase_17_sf"/>
</dbReference>
<dbReference type="SUPFAM" id="SSF143422">
    <property type="entry name" value="Transposase IS200-like"/>
    <property type="match status" value="1"/>
</dbReference>
<comment type="caution">
    <text evidence="2">The sequence shown here is derived from an EMBL/GenBank/DDBJ whole genome shotgun (WGS) entry which is preliminary data.</text>
</comment>
<dbReference type="InterPro" id="IPR002686">
    <property type="entry name" value="Transposase_17"/>
</dbReference>
<gene>
    <name evidence="2" type="ORF">A2606_00880</name>
</gene>
<dbReference type="GO" id="GO:0006313">
    <property type="term" value="P:DNA transposition"/>
    <property type="evidence" value="ECO:0007669"/>
    <property type="project" value="InterPro"/>
</dbReference>
<dbReference type="GO" id="GO:0003677">
    <property type="term" value="F:DNA binding"/>
    <property type="evidence" value="ECO:0007669"/>
    <property type="project" value="InterPro"/>
</dbReference>
<dbReference type="Gene3D" id="3.30.70.1290">
    <property type="entry name" value="Transposase IS200-like"/>
    <property type="match status" value="1"/>
</dbReference>
<evidence type="ECO:0000259" key="1">
    <source>
        <dbReference type="SMART" id="SM01321"/>
    </source>
</evidence>
<accession>A0A1F8HVN9</accession>
<dbReference type="PANTHER" id="PTHR34322:SF2">
    <property type="entry name" value="TRANSPOSASE IS200-LIKE DOMAIN-CONTAINING PROTEIN"/>
    <property type="match status" value="1"/>
</dbReference>
<dbReference type="AlphaFoldDB" id="A0A1F8HVN9"/>
<feature type="domain" description="Transposase IS200-like" evidence="1">
    <location>
        <begin position="7"/>
        <end position="143"/>
    </location>
</feature>
<dbReference type="Proteomes" id="UP000178043">
    <property type="component" value="Unassembled WGS sequence"/>
</dbReference>